<comment type="caution">
    <text evidence="12">The sequence shown here is derived from an EMBL/GenBank/DDBJ whole genome shotgun (WGS) entry which is preliminary data.</text>
</comment>
<protein>
    <submittedName>
        <fullName evidence="12">DUF21 domain-containing protein</fullName>
    </submittedName>
</protein>
<dbReference type="CDD" id="cd04590">
    <property type="entry name" value="CBS_pair_CorC_HlyC_assoc"/>
    <property type="match status" value="1"/>
</dbReference>
<evidence type="ECO:0000313" key="13">
    <source>
        <dbReference type="Proteomes" id="UP000321926"/>
    </source>
</evidence>
<keyword evidence="2 8" id="KW-0812">Transmembrane</keyword>
<dbReference type="EMBL" id="VRTY01000015">
    <property type="protein sequence ID" value="TXK49813.1"/>
    <property type="molecule type" value="Genomic_DNA"/>
</dbReference>
<dbReference type="InterPro" id="IPR044751">
    <property type="entry name" value="Ion_transp-like_CBS"/>
</dbReference>
<keyword evidence="5 7" id="KW-0129">CBS domain</keyword>
<gene>
    <name evidence="12" type="ORF">FVR03_05685</name>
</gene>
<dbReference type="PROSITE" id="PS51846">
    <property type="entry name" value="CNNM"/>
    <property type="match status" value="1"/>
</dbReference>
<evidence type="ECO:0000256" key="3">
    <source>
        <dbReference type="ARBA" id="ARBA00022737"/>
    </source>
</evidence>
<keyword evidence="13" id="KW-1185">Reference proteome</keyword>
<evidence type="ECO:0000259" key="11">
    <source>
        <dbReference type="PROSITE" id="PS51846"/>
    </source>
</evidence>
<evidence type="ECO:0000256" key="2">
    <source>
        <dbReference type="ARBA" id="ARBA00022692"/>
    </source>
</evidence>
<dbReference type="GO" id="GO:0005886">
    <property type="term" value="C:plasma membrane"/>
    <property type="evidence" value="ECO:0007669"/>
    <property type="project" value="TreeGrafter"/>
</dbReference>
<dbReference type="PANTHER" id="PTHR22777">
    <property type="entry name" value="HEMOLYSIN-RELATED"/>
    <property type="match status" value="1"/>
</dbReference>
<evidence type="ECO:0000256" key="8">
    <source>
        <dbReference type="PROSITE-ProRule" id="PRU01193"/>
    </source>
</evidence>
<evidence type="ECO:0000256" key="7">
    <source>
        <dbReference type="PROSITE-ProRule" id="PRU00703"/>
    </source>
</evidence>
<dbReference type="Proteomes" id="UP000321926">
    <property type="component" value="Unassembled WGS sequence"/>
</dbReference>
<evidence type="ECO:0000256" key="9">
    <source>
        <dbReference type="SAM" id="Phobius"/>
    </source>
</evidence>
<dbReference type="SUPFAM" id="SSF54631">
    <property type="entry name" value="CBS-domain pair"/>
    <property type="match status" value="1"/>
</dbReference>
<dbReference type="InterPro" id="IPR002550">
    <property type="entry name" value="CNNM"/>
</dbReference>
<evidence type="ECO:0000256" key="6">
    <source>
        <dbReference type="ARBA" id="ARBA00023136"/>
    </source>
</evidence>
<dbReference type="InterPro" id="IPR000644">
    <property type="entry name" value="CBS_dom"/>
</dbReference>
<evidence type="ECO:0000256" key="5">
    <source>
        <dbReference type="ARBA" id="ARBA00023122"/>
    </source>
</evidence>
<dbReference type="PANTHER" id="PTHR22777:SF4">
    <property type="entry name" value="UPF0053 PROTEIN SLL1254"/>
    <property type="match status" value="1"/>
</dbReference>
<dbReference type="InterPro" id="IPR046342">
    <property type="entry name" value="CBS_dom_sf"/>
</dbReference>
<keyword evidence="6 8" id="KW-0472">Membrane</keyword>
<evidence type="ECO:0000256" key="4">
    <source>
        <dbReference type="ARBA" id="ARBA00022989"/>
    </source>
</evidence>
<organism evidence="12 13">
    <name type="scientific">Pontibacter qinzhouensis</name>
    <dbReference type="NCBI Taxonomy" id="2603253"/>
    <lineage>
        <taxon>Bacteria</taxon>
        <taxon>Pseudomonadati</taxon>
        <taxon>Bacteroidota</taxon>
        <taxon>Cytophagia</taxon>
        <taxon>Cytophagales</taxon>
        <taxon>Hymenobacteraceae</taxon>
        <taxon>Pontibacter</taxon>
    </lineage>
</organism>
<sequence length="356" mass="40108">MGLLITYLLVALFFSFLCSILEAVLLSITPSHVSITAKNNPALGKSLIDFKDNVDKPLAAILTLNTFAHTLGAAGVGAQAQAIWGDKYLSVVSGVLTIIILIFSEIIPKTLGANYWKQLTPFTVPALKIMIYSPLYPIILFSQFITKRLKKDKGRSILSRADFTAMAEIGMKEGIFKEGESQIIQNILRFNNILVRHIMTPRTVIKGAPEDMTLNEFFKQTTSLRYSRIPVYTESLDHVKGFVLKDEVLYKLIQNKGNMPLKSIKREIQMVPAYMPIPTLFNRLMEQKEHVALVVDEYGGTAGLITMEDIIETLLGMEIIDEMDDVADLQTWARENWKKRSVRLGIRNDDPEEQPE</sequence>
<name>A0A5C8KC07_9BACT</name>
<dbReference type="RefSeq" id="WP_147920770.1">
    <property type="nucleotide sequence ID" value="NZ_VRTY01000015.1"/>
</dbReference>
<dbReference type="Gene3D" id="3.10.580.10">
    <property type="entry name" value="CBS-domain"/>
    <property type="match status" value="1"/>
</dbReference>
<feature type="transmembrane region" description="Helical" evidence="9">
    <location>
        <begin position="127"/>
        <end position="146"/>
    </location>
</feature>
<evidence type="ECO:0000313" key="12">
    <source>
        <dbReference type="EMBL" id="TXK49813.1"/>
    </source>
</evidence>
<keyword evidence="4 8" id="KW-1133">Transmembrane helix</keyword>
<evidence type="ECO:0000256" key="1">
    <source>
        <dbReference type="ARBA" id="ARBA00004141"/>
    </source>
</evidence>
<comment type="subcellular location">
    <subcellularLocation>
        <location evidence="1">Membrane</location>
        <topology evidence="1">Multi-pass membrane protein</topology>
    </subcellularLocation>
</comment>
<proteinExistence type="predicted"/>
<feature type="transmembrane region" description="Helical" evidence="9">
    <location>
        <begin position="88"/>
        <end position="107"/>
    </location>
</feature>
<dbReference type="Pfam" id="PF00571">
    <property type="entry name" value="CBS"/>
    <property type="match status" value="1"/>
</dbReference>
<feature type="transmembrane region" description="Helical" evidence="9">
    <location>
        <begin position="57"/>
        <end position="76"/>
    </location>
</feature>
<reference evidence="12 13" key="1">
    <citation type="submission" date="2019-08" db="EMBL/GenBank/DDBJ databases">
        <authorList>
            <person name="Shi S."/>
        </authorList>
    </citation>
    <scope>NUCLEOTIDE SEQUENCE [LARGE SCALE GENOMIC DNA]</scope>
    <source>
        <strain evidence="12 13">GY10130</strain>
    </source>
</reference>
<dbReference type="AlphaFoldDB" id="A0A5C8KC07"/>
<evidence type="ECO:0000259" key="10">
    <source>
        <dbReference type="PROSITE" id="PS51371"/>
    </source>
</evidence>
<dbReference type="PROSITE" id="PS51371">
    <property type="entry name" value="CBS"/>
    <property type="match status" value="1"/>
</dbReference>
<dbReference type="Pfam" id="PF01595">
    <property type="entry name" value="CNNM"/>
    <property type="match status" value="1"/>
</dbReference>
<accession>A0A5C8KC07</accession>
<keyword evidence="3" id="KW-0677">Repeat</keyword>
<dbReference type="OrthoDB" id="9798188at2"/>
<feature type="domain" description="CNNM transmembrane" evidence="11">
    <location>
        <begin position="1"/>
        <end position="180"/>
    </location>
</feature>
<feature type="domain" description="CBS" evidence="10">
    <location>
        <begin position="264"/>
        <end position="322"/>
    </location>
</feature>